<protein>
    <submittedName>
        <fullName evidence="2">Bactericidal permeability-increasing protein (BPI)</fullName>
    </submittedName>
</protein>
<dbReference type="AlphaFoldDB" id="E2J7B6"/>
<dbReference type="Pfam" id="PF16984">
    <property type="entry name" value="Grp7_allergen"/>
    <property type="match status" value="1"/>
</dbReference>
<keyword evidence="1" id="KW-0732">Signal</keyword>
<dbReference type="InterPro" id="IPR020234">
    <property type="entry name" value="Mite_allergen_group-7"/>
</dbReference>
<proteinExistence type="evidence at transcript level"/>
<evidence type="ECO:0000313" key="2">
    <source>
        <dbReference type="EMBL" id="ADN29834.1"/>
    </source>
</evidence>
<dbReference type="SUPFAM" id="SSF55394">
    <property type="entry name" value="Bactericidal permeability-increasing protein, BPI"/>
    <property type="match status" value="1"/>
</dbReference>
<evidence type="ECO:0000256" key="1">
    <source>
        <dbReference type="SAM" id="SignalP"/>
    </source>
</evidence>
<dbReference type="Gene3D" id="3.15.10.50">
    <property type="match status" value="1"/>
</dbReference>
<organism evidence="2">
    <name type="scientific">Triatoma matogrossensis</name>
    <dbReference type="NCBI Taxonomy" id="162370"/>
    <lineage>
        <taxon>Eukaryota</taxon>
        <taxon>Metazoa</taxon>
        <taxon>Ecdysozoa</taxon>
        <taxon>Arthropoda</taxon>
        <taxon>Hexapoda</taxon>
        <taxon>Insecta</taxon>
        <taxon>Pterygota</taxon>
        <taxon>Neoptera</taxon>
        <taxon>Paraneoptera</taxon>
        <taxon>Hemiptera</taxon>
        <taxon>Heteroptera</taxon>
        <taxon>Panheteroptera</taxon>
        <taxon>Cimicomorpha</taxon>
        <taxon>Reduviidae</taxon>
        <taxon>Triatominae</taxon>
        <taxon>Triatoma</taxon>
    </lineage>
</organism>
<name>E2J7B6_9HEMI</name>
<sequence>MNFFIIFCASLVSVSLGEPGWLDSWTTSDSNATDNDEFAKAYSQTKNHVAKEKNKIQDQDTKRFNSLPKFGAGTVGGFATSLISSTKNATGIIINGVRYTASEVTRALLETAANTGADLLLAQYKLVARTTGVGSNLSLPEIKEESYIYKIYATGGYFSSLSSLEKNGRIKVDIPDSETVFIEIPVRFTQMQVGYDNITVNTGYFFTISGGFSIDVQNNSISIKLRLGMDSTCAISVEEVKITELAGITVNLERFGGYTALAAQYLTNFLISYMENVISSQIQNAVDSTLKETLNKNSLICSSFIPGQ</sequence>
<reference evidence="2" key="1">
    <citation type="journal article" date="2012" name="Am. J. Trop. Med. Hyg.">
        <title>An insight into the sialotranscriptome of Triatoma matogrossensis, a kissing bug associated with fogo selvagem in South America.</title>
        <authorList>
            <person name="Assumpcao T.C."/>
            <person name="Eaton D.P."/>
            <person name="Pham V.M."/>
            <person name="Francischetti I.M."/>
            <person name="Aoki V."/>
            <person name="Hans-Filho G."/>
            <person name="Rivitti E.A."/>
            <person name="Valenzuela J.G."/>
            <person name="Diaz L.A."/>
            <person name="Ribeiro J.M."/>
        </authorList>
    </citation>
    <scope>NUCLEOTIDE SEQUENCE</scope>
    <source>
        <tissue evidence="2">Salivary gland</tissue>
    </source>
</reference>
<feature type="signal peptide" evidence="1">
    <location>
        <begin position="1"/>
        <end position="17"/>
    </location>
</feature>
<dbReference type="EMBL" id="HP429334">
    <property type="protein sequence ID" value="ADN29834.1"/>
    <property type="molecule type" value="mRNA"/>
</dbReference>
<dbReference type="InterPro" id="IPR038602">
    <property type="entry name" value="Mite_allergen_7_sf"/>
</dbReference>
<dbReference type="InterPro" id="IPR017943">
    <property type="entry name" value="Bactericidal_perm-incr_a/b_dom"/>
</dbReference>
<feature type="chain" id="PRO_5003159865" evidence="1">
    <location>
        <begin position="18"/>
        <end position="308"/>
    </location>
</feature>
<dbReference type="GO" id="GO:0008289">
    <property type="term" value="F:lipid binding"/>
    <property type="evidence" value="ECO:0007669"/>
    <property type="project" value="InterPro"/>
</dbReference>
<accession>E2J7B6</accession>